<evidence type="ECO:0000313" key="1">
    <source>
        <dbReference type="EMBL" id="XCC94609.1"/>
    </source>
</evidence>
<sequence length="123" mass="13895">MDPHFYPMCNAGFESLYGLANVGSINETLQFEDGSKVEVVDTIADPKPTIEEQMILEDMRGEVRAFVEGLTPYLQCVVIRRFWMNHSPQKIADDLGRRRPAIYDALARVARLGKRDLAPVLAQ</sequence>
<name>A0AAU8AI64_9RHOB</name>
<proteinExistence type="predicted"/>
<accession>A0AAU8AI64</accession>
<dbReference type="AlphaFoldDB" id="A0AAU8AI64"/>
<organism evidence="1">
    <name type="scientific">Alloyangia sp. H15</name>
    <dbReference type="NCBI Taxonomy" id="3029062"/>
    <lineage>
        <taxon>Bacteria</taxon>
        <taxon>Pseudomonadati</taxon>
        <taxon>Pseudomonadota</taxon>
        <taxon>Alphaproteobacteria</taxon>
        <taxon>Rhodobacterales</taxon>
        <taxon>Roseobacteraceae</taxon>
        <taxon>Alloyangia</taxon>
    </lineage>
</organism>
<dbReference type="EMBL" id="CP123384">
    <property type="protein sequence ID" value="XCC94609.1"/>
    <property type="molecule type" value="Genomic_DNA"/>
</dbReference>
<protein>
    <submittedName>
        <fullName evidence="1">Uncharacterized protein</fullName>
    </submittedName>
</protein>
<gene>
    <name evidence="1" type="ORF">PVT71_05160</name>
</gene>
<dbReference type="InterPro" id="IPR013324">
    <property type="entry name" value="RNA_pol_sigma_r3/r4-like"/>
</dbReference>
<dbReference type="RefSeq" id="WP_353473435.1">
    <property type="nucleotide sequence ID" value="NZ_CP123384.1"/>
</dbReference>
<dbReference type="SUPFAM" id="SSF88659">
    <property type="entry name" value="Sigma3 and sigma4 domains of RNA polymerase sigma factors"/>
    <property type="match status" value="1"/>
</dbReference>
<reference evidence="1" key="1">
    <citation type="submission" date="2023-02" db="EMBL/GenBank/DDBJ databases">
        <title>Description and genomic characterization of Salipiger bruguierae sp. nov., isolated from the sediment of mangrove plant Bruguiera sexangula.</title>
        <authorList>
            <person name="Long M."/>
        </authorList>
    </citation>
    <scope>NUCLEOTIDE SEQUENCE</scope>
    <source>
        <strain evidence="1">H15</strain>
    </source>
</reference>